<reference evidence="2" key="3">
    <citation type="submission" date="2019-09" db="EMBL/GenBank/DDBJ databases">
        <title>Co-occurence of chitin degradation, pigmentation and bioactivity in marine Pseudoalteromonas.</title>
        <authorList>
            <person name="Sonnenschein E.C."/>
            <person name="Bech P.K."/>
        </authorList>
    </citation>
    <scope>NUCLEOTIDE SEQUENCE</scope>
    <source>
        <strain evidence="2">S3790</strain>
    </source>
</reference>
<protein>
    <submittedName>
        <fullName evidence="2">Peptidase M15</fullName>
    </submittedName>
</protein>
<feature type="domain" description="D-alanyl-D-alanine carboxypeptidase-like core" evidence="1">
    <location>
        <begin position="29"/>
        <end position="182"/>
    </location>
</feature>
<sequence length="230" mass="26139">MHQQTFDTDLANIACGLIQTHLYDYQGTWLHKDIVSDFDKLKTNAMNAGFELSIASAYRDFERQMRIWNGKFQGERAVLDKLNKPIDLSQLNELDKCHAIMLFSALPGGSRHHFGTDLDVYAGNFLKPGQKLQLEPWEYQSGGPFYQFNNWLDENLASCGFYRPYAQYNGGVAAEPWHISHINTAKHLNDAQNIDNLSNAISQFEVAGKDTILANLSDLHARYIRNISLP</sequence>
<evidence type="ECO:0000259" key="1">
    <source>
        <dbReference type="Pfam" id="PF02557"/>
    </source>
</evidence>
<dbReference type="InterPro" id="IPR003709">
    <property type="entry name" value="VanY-like_core_dom"/>
</dbReference>
<dbReference type="Proteomes" id="UP000307217">
    <property type="component" value="Unassembled WGS sequence"/>
</dbReference>
<evidence type="ECO:0000313" key="4">
    <source>
        <dbReference type="Proteomes" id="UP000307164"/>
    </source>
</evidence>
<dbReference type="Pfam" id="PF02557">
    <property type="entry name" value="VanY"/>
    <property type="match status" value="1"/>
</dbReference>
<dbReference type="PANTHER" id="PTHR34385:SF1">
    <property type="entry name" value="PEPTIDOGLYCAN L-ALANYL-D-GLUTAMATE ENDOPEPTIDASE CWLK"/>
    <property type="match status" value="1"/>
</dbReference>
<reference evidence="4 5" key="2">
    <citation type="submission" date="2019-06" db="EMBL/GenBank/DDBJ databases">
        <title>Co-occurence of chitin degradation, pigmentation and bioactivity in marine Pseudoalteromonas.</title>
        <authorList>
            <person name="Sonnenschein E.C."/>
            <person name="Bech P.K."/>
        </authorList>
    </citation>
    <scope>NUCLEOTIDE SEQUENCE [LARGE SCALE GENOMIC DNA]</scope>
    <source>
        <strain evidence="5">S3790</strain>
        <strain evidence="3 4">S3895</strain>
    </source>
</reference>
<dbReference type="InterPro" id="IPR052179">
    <property type="entry name" value="DD-CPase-like"/>
</dbReference>
<dbReference type="GO" id="GO:0006508">
    <property type="term" value="P:proteolysis"/>
    <property type="evidence" value="ECO:0007669"/>
    <property type="project" value="InterPro"/>
</dbReference>
<comment type="caution">
    <text evidence="2">The sequence shown here is derived from an EMBL/GenBank/DDBJ whole genome shotgun (WGS) entry which is preliminary data.</text>
</comment>
<dbReference type="Proteomes" id="UP000307164">
    <property type="component" value="Unassembled WGS sequence"/>
</dbReference>
<proteinExistence type="predicted"/>
<evidence type="ECO:0000313" key="5">
    <source>
        <dbReference type="Proteomes" id="UP000307217"/>
    </source>
</evidence>
<dbReference type="Gene3D" id="3.30.1380.10">
    <property type="match status" value="1"/>
</dbReference>
<organism evidence="2 5">
    <name type="scientific">Pseudoalteromonas aurantia</name>
    <dbReference type="NCBI Taxonomy" id="43654"/>
    <lineage>
        <taxon>Bacteria</taxon>
        <taxon>Pseudomonadati</taxon>
        <taxon>Pseudomonadota</taxon>
        <taxon>Gammaproteobacteria</taxon>
        <taxon>Alteromonadales</taxon>
        <taxon>Pseudoalteromonadaceae</taxon>
        <taxon>Pseudoalteromonas</taxon>
    </lineage>
</organism>
<dbReference type="CDD" id="cd14847">
    <property type="entry name" value="DD-carboxypeptidase_like"/>
    <property type="match status" value="1"/>
</dbReference>
<dbReference type="AlphaFoldDB" id="A0A5S3V807"/>
<evidence type="ECO:0000313" key="3">
    <source>
        <dbReference type="EMBL" id="TMO73923.1"/>
    </source>
</evidence>
<keyword evidence="4" id="KW-1185">Reference proteome</keyword>
<dbReference type="InterPro" id="IPR009045">
    <property type="entry name" value="Zn_M74/Hedgehog-like"/>
</dbReference>
<dbReference type="EMBL" id="PNBX01000047">
    <property type="protein sequence ID" value="TMO67994.1"/>
    <property type="molecule type" value="Genomic_DNA"/>
</dbReference>
<reference evidence="4 5" key="1">
    <citation type="submission" date="2018-01" db="EMBL/GenBank/DDBJ databases">
        <authorList>
            <person name="Paulsen S."/>
            <person name="Gram L.K."/>
        </authorList>
    </citation>
    <scope>NUCLEOTIDE SEQUENCE [LARGE SCALE GENOMIC DNA]</scope>
    <source>
        <strain evidence="2 5">S3790</strain>
        <strain evidence="3 4">S3895</strain>
    </source>
</reference>
<accession>A0A5S3V807</accession>
<name>A0A5S3V807_9GAMM</name>
<dbReference type="RefSeq" id="WP_138592054.1">
    <property type="nucleotide sequence ID" value="NZ_PNBW01000052.1"/>
</dbReference>
<dbReference type="EMBL" id="PNBW01000052">
    <property type="protein sequence ID" value="TMO73923.1"/>
    <property type="molecule type" value="Genomic_DNA"/>
</dbReference>
<gene>
    <name evidence="2" type="ORF">CWC19_11785</name>
    <name evidence="3" type="ORF">CWC20_11875</name>
</gene>
<dbReference type="OrthoDB" id="9792074at2"/>
<evidence type="ECO:0000313" key="2">
    <source>
        <dbReference type="EMBL" id="TMO67994.1"/>
    </source>
</evidence>
<dbReference type="GO" id="GO:0008233">
    <property type="term" value="F:peptidase activity"/>
    <property type="evidence" value="ECO:0007669"/>
    <property type="project" value="InterPro"/>
</dbReference>
<dbReference type="PANTHER" id="PTHR34385">
    <property type="entry name" value="D-ALANYL-D-ALANINE CARBOXYPEPTIDASE"/>
    <property type="match status" value="1"/>
</dbReference>
<dbReference type="SUPFAM" id="SSF55166">
    <property type="entry name" value="Hedgehog/DD-peptidase"/>
    <property type="match status" value="1"/>
</dbReference>